<dbReference type="EMBL" id="CASHTH010000799">
    <property type="protein sequence ID" value="CAI8007723.1"/>
    <property type="molecule type" value="Genomic_DNA"/>
</dbReference>
<proteinExistence type="predicted"/>
<keyword evidence="7" id="KW-0732">Signal</keyword>
<keyword evidence="5" id="KW-0325">Glycoprotein</keyword>
<protein>
    <submittedName>
        <fullName evidence="10">Integral membrane protein GPR180</fullName>
    </submittedName>
</protein>
<feature type="transmembrane region" description="Helical" evidence="6">
    <location>
        <begin position="274"/>
        <end position="291"/>
    </location>
</feature>
<comment type="subcellular location">
    <subcellularLocation>
        <location evidence="1">Membrane</location>
        <topology evidence="1">Multi-pass membrane protein</topology>
    </subcellularLocation>
</comment>
<feature type="chain" id="PRO_5041262732" evidence="7">
    <location>
        <begin position="25"/>
        <end position="431"/>
    </location>
</feature>
<dbReference type="Proteomes" id="UP001174909">
    <property type="component" value="Unassembled WGS sequence"/>
</dbReference>
<dbReference type="Pfam" id="PF21870">
    <property type="entry name" value="GP180_GOLD"/>
    <property type="match status" value="1"/>
</dbReference>
<evidence type="ECO:0000313" key="11">
    <source>
        <dbReference type="Proteomes" id="UP001174909"/>
    </source>
</evidence>
<evidence type="ECO:0000256" key="5">
    <source>
        <dbReference type="ARBA" id="ARBA00023180"/>
    </source>
</evidence>
<feature type="transmembrane region" description="Helical" evidence="6">
    <location>
        <begin position="349"/>
        <end position="368"/>
    </location>
</feature>
<feature type="domain" description="GPR180-like N-terminal" evidence="9">
    <location>
        <begin position="28"/>
        <end position="127"/>
    </location>
</feature>
<reference evidence="10" key="1">
    <citation type="submission" date="2023-03" db="EMBL/GenBank/DDBJ databases">
        <authorList>
            <person name="Steffen K."/>
            <person name="Cardenas P."/>
        </authorList>
    </citation>
    <scope>NUCLEOTIDE SEQUENCE</scope>
</reference>
<dbReference type="GO" id="GO:0016020">
    <property type="term" value="C:membrane"/>
    <property type="evidence" value="ECO:0007669"/>
    <property type="project" value="UniProtKB-SubCell"/>
</dbReference>
<feature type="transmembrane region" description="Helical" evidence="6">
    <location>
        <begin position="201"/>
        <end position="222"/>
    </location>
</feature>
<dbReference type="PANTHER" id="PTHR23252:SF29">
    <property type="entry name" value="INTEGRAL MEMBRANE PROTEIN GPR180"/>
    <property type="match status" value="1"/>
</dbReference>
<dbReference type="AlphaFoldDB" id="A0AA35RA86"/>
<keyword evidence="3 6" id="KW-1133">Transmembrane helix</keyword>
<evidence type="ECO:0000256" key="7">
    <source>
        <dbReference type="SAM" id="SignalP"/>
    </source>
</evidence>
<feature type="domain" description="GPR180/TMEM145 transmembrane" evidence="8">
    <location>
        <begin position="170"/>
        <end position="392"/>
    </location>
</feature>
<evidence type="ECO:0000256" key="1">
    <source>
        <dbReference type="ARBA" id="ARBA00004141"/>
    </source>
</evidence>
<evidence type="ECO:0000256" key="6">
    <source>
        <dbReference type="SAM" id="Phobius"/>
    </source>
</evidence>
<feature type="transmembrane region" description="Helical" evidence="6">
    <location>
        <begin position="311"/>
        <end position="328"/>
    </location>
</feature>
<keyword evidence="4 6" id="KW-0472">Membrane</keyword>
<dbReference type="GO" id="GO:0019236">
    <property type="term" value="P:response to pheromone"/>
    <property type="evidence" value="ECO:0007669"/>
    <property type="project" value="InterPro"/>
</dbReference>
<dbReference type="Pfam" id="PF10192">
    <property type="entry name" value="GPR180-TMEM145_TM"/>
    <property type="match status" value="1"/>
</dbReference>
<dbReference type="PANTHER" id="PTHR23252">
    <property type="entry name" value="INTIMAL THICKNESS RECEPTOR-RELATED"/>
    <property type="match status" value="1"/>
</dbReference>
<feature type="transmembrane region" description="Helical" evidence="6">
    <location>
        <begin position="164"/>
        <end position="189"/>
    </location>
</feature>
<accession>A0AA35RA86</accession>
<dbReference type="InterPro" id="IPR047831">
    <property type="entry name" value="GPR180/TMEM145"/>
</dbReference>
<evidence type="ECO:0000256" key="2">
    <source>
        <dbReference type="ARBA" id="ARBA00022692"/>
    </source>
</evidence>
<dbReference type="InterPro" id="IPR053880">
    <property type="entry name" value="GPR180-like_N"/>
</dbReference>
<comment type="caution">
    <text evidence="10">The sequence shown here is derived from an EMBL/GenBank/DDBJ whole genome shotgun (WGS) entry which is preliminary data.</text>
</comment>
<evidence type="ECO:0000313" key="10">
    <source>
        <dbReference type="EMBL" id="CAI8007723.1"/>
    </source>
</evidence>
<organism evidence="10 11">
    <name type="scientific">Geodia barretti</name>
    <name type="common">Barrett's horny sponge</name>
    <dbReference type="NCBI Taxonomy" id="519541"/>
    <lineage>
        <taxon>Eukaryota</taxon>
        <taxon>Metazoa</taxon>
        <taxon>Porifera</taxon>
        <taxon>Demospongiae</taxon>
        <taxon>Heteroscleromorpha</taxon>
        <taxon>Tetractinellida</taxon>
        <taxon>Astrophorina</taxon>
        <taxon>Geodiidae</taxon>
        <taxon>Geodia</taxon>
    </lineage>
</organism>
<keyword evidence="11" id="KW-1185">Reference proteome</keyword>
<evidence type="ECO:0000259" key="8">
    <source>
        <dbReference type="Pfam" id="PF10192"/>
    </source>
</evidence>
<keyword evidence="2 6" id="KW-0812">Transmembrane</keyword>
<evidence type="ECO:0000256" key="3">
    <source>
        <dbReference type="ARBA" id="ARBA00022989"/>
    </source>
</evidence>
<feature type="signal peptide" evidence="7">
    <location>
        <begin position="1"/>
        <end position="24"/>
    </location>
</feature>
<dbReference type="GO" id="GO:0007186">
    <property type="term" value="P:G protein-coupled receptor signaling pathway"/>
    <property type="evidence" value="ECO:0007669"/>
    <property type="project" value="InterPro"/>
</dbReference>
<evidence type="ECO:0000259" key="9">
    <source>
        <dbReference type="Pfam" id="PF21870"/>
    </source>
</evidence>
<name>A0AA35RA86_GEOBA</name>
<sequence length="431" mass="49457">MDFSLLFAYLAVCSLCVLWCPVAGKVYRGTVSSQRAWEENGQFVTKFCFHDQKALFRFTSNATSEGKWHFYLDEYWHHAFSEPDCERKIAMSRFRVDVAGMSGSQYVNQWIRPHFWFVVYADPVTCQSSPPLTNEVIEFEMEFLNPDWSGAANDQFGDDLRGLLLFYSLLMLLYIAGLSLYAHQVWITISKGGPMHEVLQMLTLAMGLHFISAILMLIHLWRYSANGEGIPMFSVLSEVLEMLAQCQMIWMLLGISVGWTVSSNSSHPIRDKKLLLINVTVTVIHVLLVLWEQSYDESHYTYHIHENLPGWLLVSLRIGLALLISYNLHRTTSEERSALKKDFYHGFAIGCHLWFFAFPMLMVVAIFFSEYHRLKVVTVGTTVIQTASMVILSRLFLSRSLYWEVSSLSSTTLPFKRDRGGGGFMTLLNNH</sequence>
<feature type="transmembrane region" description="Helical" evidence="6">
    <location>
        <begin position="374"/>
        <end position="397"/>
    </location>
</feature>
<evidence type="ECO:0000256" key="4">
    <source>
        <dbReference type="ARBA" id="ARBA00023136"/>
    </source>
</evidence>
<dbReference type="InterPro" id="IPR019336">
    <property type="entry name" value="GPR180/TMEM145_TM"/>
</dbReference>
<gene>
    <name evidence="10" type="ORF">GBAR_LOCUS5350</name>
</gene>